<evidence type="ECO:0000313" key="2">
    <source>
        <dbReference type="Proteomes" id="UP000326396"/>
    </source>
</evidence>
<dbReference type="EMBL" id="SZYD01000016">
    <property type="protein sequence ID" value="KAD3336675.1"/>
    <property type="molecule type" value="Genomic_DNA"/>
</dbReference>
<organism evidence="1 2">
    <name type="scientific">Mikania micrantha</name>
    <name type="common">bitter vine</name>
    <dbReference type="NCBI Taxonomy" id="192012"/>
    <lineage>
        <taxon>Eukaryota</taxon>
        <taxon>Viridiplantae</taxon>
        <taxon>Streptophyta</taxon>
        <taxon>Embryophyta</taxon>
        <taxon>Tracheophyta</taxon>
        <taxon>Spermatophyta</taxon>
        <taxon>Magnoliopsida</taxon>
        <taxon>eudicotyledons</taxon>
        <taxon>Gunneridae</taxon>
        <taxon>Pentapetalae</taxon>
        <taxon>asterids</taxon>
        <taxon>campanulids</taxon>
        <taxon>Asterales</taxon>
        <taxon>Asteraceae</taxon>
        <taxon>Asteroideae</taxon>
        <taxon>Heliantheae alliance</taxon>
        <taxon>Eupatorieae</taxon>
        <taxon>Mikania</taxon>
    </lineage>
</organism>
<dbReference type="AlphaFoldDB" id="A0A5N6M7R0"/>
<reference evidence="1 2" key="1">
    <citation type="submission" date="2019-05" db="EMBL/GenBank/DDBJ databases">
        <title>Mikania micrantha, genome provides insights into the molecular mechanism of rapid growth.</title>
        <authorList>
            <person name="Liu B."/>
        </authorList>
    </citation>
    <scope>NUCLEOTIDE SEQUENCE [LARGE SCALE GENOMIC DNA]</scope>
    <source>
        <strain evidence="1">NLD-2019</strain>
        <tissue evidence="1">Leaf</tissue>
    </source>
</reference>
<proteinExistence type="predicted"/>
<keyword evidence="2" id="KW-1185">Reference proteome</keyword>
<dbReference type="Proteomes" id="UP000326396">
    <property type="component" value="Linkage Group LG6"/>
</dbReference>
<accession>A0A5N6M7R0</accession>
<sequence>MKFLSKNGKKWSSRYAMVKLRVLRGTRCSKISEISPDFLAIREAYFSFLRASTTHEKSSSKPSNLHFEGLTTFRSHPEVLKQVRIIFSSAGIRQNRIASLVPVASDSTILRHQDNGDDTVRMHFT</sequence>
<evidence type="ECO:0000313" key="1">
    <source>
        <dbReference type="EMBL" id="KAD3336675.1"/>
    </source>
</evidence>
<comment type="caution">
    <text evidence="1">The sequence shown here is derived from an EMBL/GenBank/DDBJ whole genome shotgun (WGS) entry which is preliminary data.</text>
</comment>
<gene>
    <name evidence="1" type="ORF">E3N88_32194</name>
</gene>
<protein>
    <submittedName>
        <fullName evidence="1">Uncharacterized protein</fullName>
    </submittedName>
</protein>
<name>A0A5N6M7R0_9ASTR</name>